<feature type="region of interest" description="Disordered" evidence="9">
    <location>
        <begin position="1"/>
        <end position="77"/>
    </location>
</feature>
<evidence type="ECO:0000256" key="6">
    <source>
        <dbReference type="ARBA" id="ARBA00022840"/>
    </source>
</evidence>
<dbReference type="InterPro" id="IPR050108">
    <property type="entry name" value="CDK"/>
</dbReference>
<organism evidence="11 12">
    <name type="scientific">Clavelina lepadiformis</name>
    <name type="common">Light-bulb sea squirt</name>
    <name type="synonym">Ascidia lepadiformis</name>
    <dbReference type="NCBI Taxonomy" id="159417"/>
    <lineage>
        <taxon>Eukaryota</taxon>
        <taxon>Metazoa</taxon>
        <taxon>Chordata</taxon>
        <taxon>Tunicata</taxon>
        <taxon>Ascidiacea</taxon>
        <taxon>Aplousobranchia</taxon>
        <taxon>Clavelinidae</taxon>
        <taxon>Clavelina</taxon>
    </lineage>
</organism>
<sequence>MKKLKRRLSQHLSRLSSNGEPDTQPNETESSEYLSSEEDAMKFYASEQKPSSMPNVPVEGAGNTKPKNKQLLSVQEEDADDGVLRKRFLSATSSADNWKKETLSTREKVSRRHSSPVWTCDLSPYGKDETYTKLELLGEGSYATVYKGKSKHTGQLVALKEISLNSEEGTPFTAIREASLLKTLRHANVVTLHDIIHTSTKLTLVFEFMVTDLSAYMEWYGSVGMNPRNAVLFSFQLLRGLKYCHERRILHRDIKPQNLLLSEIGELKLADFGLARAKSIPTNTYSHEVVTLWYRPPDVLLGSRNYTTSLDIWGVGCIFLEMLMGVPVFPGQSDAQDQLNKIFEVLGTPNTTMWPRLEHLPCVPQFSSCFKVKRLPTPFSKFCEKINSVDFGMEFALDLLKFEPDDRLNANEGMRHPIFHCFPQEIYDLPDRTSVLSVSGVRLVKEEGSPVSNCVSFDIG</sequence>
<evidence type="ECO:0000256" key="9">
    <source>
        <dbReference type="SAM" id="MobiDB-lite"/>
    </source>
</evidence>
<name>A0ABP0F4S6_CLALP</name>
<evidence type="ECO:0000256" key="5">
    <source>
        <dbReference type="ARBA" id="ARBA00022777"/>
    </source>
</evidence>
<evidence type="ECO:0000256" key="8">
    <source>
        <dbReference type="RuleBase" id="RU000304"/>
    </source>
</evidence>
<keyword evidence="6 7" id="KW-0067">ATP-binding</keyword>
<feature type="binding site" evidence="7">
    <location>
        <position position="160"/>
    </location>
    <ligand>
        <name>ATP</name>
        <dbReference type="ChEBI" id="CHEBI:30616"/>
    </ligand>
</feature>
<proteinExistence type="inferred from homology"/>
<comment type="similarity">
    <text evidence="1">Belongs to the protein kinase superfamily. CMGC Ser/Thr protein kinase family. CDC2/CDKX subfamily.</text>
</comment>
<evidence type="ECO:0000256" key="2">
    <source>
        <dbReference type="ARBA" id="ARBA00022527"/>
    </source>
</evidence>
<keyword evidence="3" id="KW-0808">Transferase</keyword>
<dbReference type="PANTHER" id="PTHR24056:SF246">
    <property type="entry name" value="ECDYSONE-INDUCED PROTEIN 63E, ISOFORM N"/>
    <property type="match status" value="1"/>
</dbReference>
<dbReference type="SUPFAM" id="SSF56112">
    <property type="entry name" value="Protein kinase-like (PK-like)"/>
    <property type="match status" value="1"/>
</dbReference>
<dbReference type="Gene3D" id="1.10.510.10">
    <property type="entry name" value="Transferase(Phosphotransferase) domain 1"/>
    <property type="match status" value="1"/>
</dbReference>
<dbReference type="Gene3D" id="3.30.200.20">
    <property type="entry name" value="Phosphorylase Kinase, domain 1"/>
    <property type="match status" value="1"/>
</dbReference>
<reference evidence="11 12" key="1">
    <citation type="submission" date="2024-02" db="EMBL/GenBank/DDBJ databases">
        <authorList>
            <person name="Daric V."/>
            <person name="Darras S."/>
        </authorList>
    </citation>
    <scope>NUCLEOTIDE SEQUENCE [LARGE SCALE GENOMIC DNA]</scope>
</reference>
<keyword evidence="4 7" id="KW-0547">Nucleotide-binding</keyword>
<evidence type="ECO:0000256" key="7">
    <source>
        <dbReference type="PROSITE-ProRule" id="PRU10141"/>
    </source>
</evidence>
<dbReference type="InterPro" id="IPR011009">
    <property type="entry name" value="Kinase-like_dom_sf"/>
</dbReference>
<gene>
    <name evidence="11" type="ORF">CVLEPA_LOCUS4145</name>
</gene>
<dbReference type="InterPro" id="IPR008271">
    <property type="entry name" value="Ser/Thr_kinase_AS"/>
</dbReference>
<dbReference type="InterPro" id="IPR000719">
    <property type="entry name" value="Prot_kinase_dom"/>
</dbReference>
<dbReference type="PANTHER" id="PTHR24056">
    <property type="entry name" value="CELL DIVISION PROTEIN KINASE"/>
    <property type="match status" value="1"/>
</dbReference>
<keyword evidence="12" id="KW-1185">Reference proteome</keyword>
<dbReference type="Proteomes" id="UP001642483">
    <property type="component" value="Unassembled WGS sequence"/>
</dbReference>
<feature type="domain" description="Protein kinase" evidence="10">
    <location>
        <begin position="131"/>
        <end position="419"/>
    </location>
</feature>
<comment type="caution">
    <text evidence="11">The sequence shown here is derived from an EMBL/GenBank/DDBJ whole genome shotgun (WGS) entry which is preliminary data.</text>
</comment>
<dbReference type="InterPro" id="IPR017441">
    <property type="entry name" value="Protein_kinase_ATP_BS"/>
</dbReference>
<dbReference type="PROSITE" id="PS50011">
    <property type="entry name" value="PROTEIN_KINASE_DOM"/>
    <property type="match status" value="1"/>
</dbReference>
<evidence type="ECO:0000313" key="11">
    <source>
        <dbReference type="EMBL" id="CAK8674446.1"/>
    </source>
</evidence>
<dbReference type="PROSITE" id="PS00107">
    <property type="entry name" value="PROTEIN_KINASE_ATP"/>
    <property type="match status" value="1"/>
</dbReference>
<dbReference type="SMART" id="SM00220">
    <property type="entry name" value="S_TKc"/>
    <property type="match status" value="1"/>
</dbReference>
<evidence type="ECO:0000313" key="12">
    <source>
        <dbReference type="Proteomes" id="UP001642483"/>
    </source>
</evidence>
<evidence type="ECO:0000256" key="3">
    <source>
        <dbReference type="ARBA" id="ARBA00022679"/>
    </source>
</evidence>
<dbReference type="Pfam" id="PF00069">
    <property type="entry name" value="Pkinase"/>
    <property type="match status" value="1"/>
</dbReference>
<accession>A0ABP0F4S6</accession>
<dbReference type="PROSITE" id="PS00108">
    <property type="entry name" value="PROTEIN_KINASE_ST"/>
    <property type="match status" value="1"/>
</dbReference>
<evidence type="ECO:0000259" key="10">
    <source>
        <dbReference type="PROSITE" id="PS50011"/>
    </source>
</evidence>
<dbReference type="EMBL" id="CAWYQH010000013">
    <property type="protein sequence ID" value="CAK8674446.1"/>
    <property type="molecule type" value="Genomic_DNA"/>
</dbReference>
<keyword evidence="2 8" id="KW-0723">Serine/threonine-protein kinase</keyword>
<evidence type="ECO:0000256" key="4">
    <source>
        <dbReference type="ARBA" id="ARBA00022741"/>
    </source>
</evidence>
<protein>
    <recommendedName>
        <fullName evidence="10">Protein kinase domain-containing protein</fullName>
    </recommendedName>
</protein>
<evidence type="ECO:0000256" key="1">
    <source>
        <dbReference type="ARBA" id="ARBA00006485"/>
    </source>
</evidence>
<keyword evidence="5" id="KW-0418">Kinase</keyword>